<dbReference type="SMART" id="SM00501">
    <property type="entry name" value="BRIGHT"/>
    <property type="match status" value="1"/>
</dbReference>
<evidence type="ECO:0000256" key="16">
    <source>
        <dbReference type="ARBA" id="ARBA00023242"/>
    </source>
</evidence>
<dbReference type="Pfam" id="PF21323">
    <property type="entry name" value="KDM5_C-hel"/>
    <property type="match status" value="1"/>
</dbReference>
<dbReference type="PROSITE" id="PS51011">
    <property type="entry name" value="ARID"/>
    <property type="match status" value="1"/>
</dbReference>
<feature type="region of interest" description="Disordered" evidence="19">
    <location>
        <begin position="1486"/>
        <end position="1505"/>
    </location>
</feature>
<keyword evidence="16" id="KW-0539">Nucleus</keyword>
<evidence type="ECO:0000256" key="2">
    <source>
        <dbReference type="ARBA" id="ARBA00004123"/>
    </source>
</evidence>
<reference evidence="24" key="2">
    <citation type="submission" date="2025-09" db="UniProtKB">
        <authorList>
            <consortium name="Ensembl"/>
        </authorList>
    </citation>
    <scope>IDENTIFICATION</scope>
</reference>
<evidence type="ECO:0000256" key="14">
    <source>
        <dbReference type="ARBA" id="ARBA00023108"/>
    </source>
</evidence>
<feature type="domain" description="JmjC" evidence="23">
    <location>
        <begin position="428"/>
        <end position="594"/>
    </location>
</feature>
<feature type="compositionally biased region" description="Basic and acidic residues" evidence="19">
    <location>
        <begin position="251"/>
        <end position="270"/>
    </location>
</feature>
<evidence type="ECO:0000256" key="18">
    <source>
        <dbReference type="PROSITE-ProRule" id="PRU00146"/>
    </source>
</evidence>
<keyword evidence="8" id="KW-0862">Zinc</keyword>
<dbReference type="SUPFAM" id="SSF51197">
    <property type="entry name" value="Clavaminate synthase-like"/>
    <property type="match status" value="1"/>
</dbReference>
<evidence type="ECO:0000256" key="5">
    <source>
        <dbReference type="ARBA" id="ARBA00022723"/>
    </source>
</evidence>
<feature type="compositionally biased region" description="Basic and acidic residues" evidence="19">
    <location>
        <begin position="216"/>
        <end position="232"/>
    </location>
</feature>
<dbReference type="Pfam" id="PF08429">
    <property type="entry name" value="PLU-1"/>
    <property type="match status" value="1"/>
</dbReference>
<dbReference type="FunFam" id="2.60.120.650:FF:000001">
    <property type="entry name" value="Putative lysine-specific demethylase 5b"/>
    <property type="match status" value="1"/>
</dbReference>
<dbReference type="FunFam" id="3.30.40.10:FF:000023">
    <property type="entry name" value="Lysine (K)-specific demethylase 5A"/>
    <property type="match status" value="1"/>
</dbReference>
<evidence type="ECO:0000256" key="10">
    <source>
        <dbReference type="ARBA" id="ARBA00022964"/>
    </source>
</evidence>
<dbReference type="InterPro" id="IPR019787">
    <property type="entry name" value="Znf_PHD-finger"/>
</dbReference>
<keyword evidence="15" id="KW-0804">Transcription</keyword>
<dbReference type="Gene3D" id="2.60.120.650">
    <property type="entry name" value="Cupin"/>
    <property type="match status" value="1"/>
</dbReference>
<evidence type="ECO:0000256" key="4">
    <source>
        <dbReference type="ARBA" id="ARBA00012902"/>
    </source>
</evidence>
<keyword evidence="11" id="KW-0560">Oxidoreductase</keyword>
<organism evidence="24 25">
    <name type="scientific">Eptatretus burgeri</name>
    <name type="common">Inshore hagfish</name>
    <dbReference type="NCBI Taxonomy" id="7764"/>
    <lineage>
        <taxon>Eukaryota</taxon>
        <taxon>Metazoa</taxon>
        <taxon>Chordata</taxon>
        <taxon>Craniata</taxon>
        <taxon>Vertebrata</taxon>
        <taxon>Cyclostomata</taxon>
        <taxon>Myxini</taxon>
        <taxon>Myxiniformes</taxon>
        <taxon>Myxinidae</taxon>
        <taxon>Eptatretinae</taxon>
        <taxon>Eptatretus</taxon>
    </lineage>
</organism>
<evidence type="ECO:0000259" key="21">
    <source>
        <dbReference type="PROSITE" id="PS51011"/>
    </source>
</evidence>
<dbReference type="Pfam" id="PF01388">
    <property type="entry name" value="ARID"/>
    <property type="match status" value="1"/>
</dbReference>
<evidence type="ECO:0000313" key="24">
    <source>
        <dbReference type="Ensembl" id="ENSEBUP00000013772.1"/>
    </source>
</evidence>
<dbReference type="InterPro" id="IPR019786">
    <property type="entry name" value="Zinc_finger_PHD-type_CS"/>
</dbReference>
<keyword evidence="25" id="KW-1185">Reference proteome</keyword>
<evidence type="ECO:0000259" key="23">
    <source>
        <dbReference type="PROSITE" id="PS51184"/>
    </source>
</evidence>
<dbReference type="SMART" id="SM00249">
    <property type="entry name" value="PHD"/>
    <property type="match status" value="3"/>
</dbReference>
<keyword evidence="7 18" id="KW-0863">Zinc-finger</keyword>
<dbReference type="InterPro" id="IPR036431">
    <property type="entry name" value="ARID_dom_sf"/>
</dbReference>
<feature type="domain" description="JmjN" evidence="22">
    <location>
        <begin position="13"/>
        <end position="54"/>
    </location>
</feature>
<dbReference type="Pfam" id="PF02373">
    <property type="entry name" value="JmjC"/>
    <property type="match status" value="1"/>
</dbReference>
<feature type="region of interest" description="Disordered" evidence="19">
    <location>
        <begin position="199"/>
        <end position="232"/>
    </location>
</feature>
<proteinExistence type="inferred from homology"/>
<dbReference type="PANTHER" id="PTHR10694">
    <property type="entry name" value="LYSINE-SPECIFIC DEMETHYLASE"/>
    <property type="match status" value="1"/>
</dbReference>
<keyword evidence="13" id="KW-0805">Transcription regulation</keyword>
<evidence type="ECO:0000256" key="3">
    <source>
        <dbReference type="ARBA" id="ARBA00006801"/>
    </source>
</evidence>
<dbReference type="Gene3D" id="3.30.40.10">
    <property type="entry name" value="Zinc/RING finger domain, C3HC4 (zinc finger)"/>
    <property type="match status" value="3"/>
</dbReference>
<dbReference type="PROSITE" id="PS50016">
    <property type="entry name" value="ZF_PHD_2"/>
    <property type="match status" value="3"/>
</dbReference>
<comment type="cofactor">
    <cofactor evidence="1">
        <name>Fe(2+)</name>
        <dbReference type="ChEBI" id="CHEBI:29033"/>
    </cofactor>
</comment>
<dbReference type="GO" id="GO:0006355">
    <property type="term" value="P:regulation of DNA-templated transcription"/>
    <property type="evidence" value="ECO:0007669"/>
    <property type="project" value="TreeGrafter"/>
</dbReference>
<keyword evidence="10" id="KW-0223">Dioxygenase</keyword>
<evidence type="ECO:0000256" key="12">
    <source>
        <dbReference type="ARBA" id="ARBA00023004"/>
    </source>
</evidence>
<evidence type="ECO:0000256" key="11">
    <source>
        <dbReference type="ARBA" id="ARBA00023002"/>
    </source>
</evidence>
<comment type="subcellular location">
    <subcellularLocation>
        <location evidence="2">Nucleus</location>
    </subcellularLocation>
</comment>
<dbReference type="SUPFAM" id="SSF57903">
    <property type="entry name" value="FYVE/PHD zinc finger"/>
    <property type="match status" value="3"/>
</dbReference>
<dbReference type="CDD" id="cd16864">
    <property type="entry name" value="ARID_JARID"/>
    <property type="match status" value="1"/>
</dbReference>
<dbReference type="InterPro" id="IPR001965">
    <property type="entry name" value="Znf_PHD"/>
</dbReference>
<feature type="domain" description="ARID" evidence="21">
    <location>
        <begin position="78"/>
        <end position="168"/>
    </location>
</feature>
<feature type="compositionally biased region" description="Basic residues" evidence="19">
    <location>
        <begin position="1569"/>
        <end position="1583"/>
    </location>
</feature>
<dbReference type="PROSITE" id="PS51183">
    <property type="entry name" value="JMJN"/>
    <property type="match status" value="1"/>
</dbReference>
<feature type="region of interest" description="Disordered" evidence="19">
    <location>
        <begin position="1510"/>
        <end position="1597"/>
    </location>
</feature>
<dbReference type="EC" id="1.14.11.67" evidence="4"/>
<dbReference type="InterPro" id="IPR047972">
    <property type="entry name" value="KDM5A_PHD3"/>
</dbReference>
<dbReference type="GO" id="GO:0008270">
    <property type="term" value="F:zinc ion binding"/>
    <property type="evidence" value="ECO:0007669"/>
    <property type="project" value="UniProtKB-KW"/>
</dbReference>
<evidence type="ECO:0000259" key="22">
    <source>
        <dbReference type="PROSITE" id="PS51183"/>
    </source>
</evidence>
<evidence type="ECO:0000256" key="19">
    <source>
        <dbReference type="SAM" id="MobiDB-lite"/>
    </source>
</evidence>
<keyword evidence="9" id="KW-0156">Chromatin regulator</keyword>
<dbReference type="GO" id="GO:0048511">
    <property type="term" value="P:rhythmic process"/>
    <property type="evidence" value="ECO:0007669"/>
    <property type="project" value="UniProtKB-KW"/>
</dbReference>
<dbReference type="InterPro" id="IPR013083">
    <property type="entry name" value="Znf_RING/FYVE/PHD"/>
</dbReference>
<dbReference type="SMART" id="SM01014">
    <property type="entry name" value="ARID"/>
    <property type="match status" value="1"/>
</dbReference>
<evidence type="ECO:0000256" key="8">
    <source>
        <dbReference type="ARBA" id="ARBA00022833"/>
    </source>
</evidence>
<comment type="catalytic activity">
    <reaction evidence="17">
        <text>N(6),N(6),N(6)-trimethyl-L-lysyl(4)-[histone H3] + 3 2-oxoglutarate + 3 O2 = L-lysyl(4)-[histone H3] + 3 formaldehyde + 3 succinate + 3 CO2</text>
        <dbReference type="Rhea" id="RHEA:60208"/>
        <dbReference type="Rhea" id="RHEA-COMP:15537"/>
        <dbReference type="Rhea" id="RHEA-COMP:15547"/>
        <dbReference type="ChEBI" id="CHEBI:15379"/>
        <dbReference type="ChEBI" id="CHEBI:16526"/>
        <dbReference type="ChEBI" id="CHEBI:16810"/>
        <dbReference type="ChEBI" id="CHEBI:16842"/>
        <dbReference type="ChEBI" id="CHEBI:29969"/>
        <dbReference type="ChEBI" id="CHEBI:30031"/>
        <dbReference type="ChEBI" id="CHEBI:61961"/>
        <dbReference type="EC" id="1.14.11.67"/>
    </reaction>
</comment>
<evidence type="ECO:0000256" key="7">
    <source>
        <dbReference type="ARBA" id="ARBA00022771"/>
    </source>
</evidence>
<dbReference type="SUPFAM" id="SSF46774">
    <property type="entry name" value="ARID-like"/>
    <property type="match status" value="1"/>
</dbReference>
<evidence type="ECO:0000256" key="13">
    <source>
        <dbReference type="ARBA" id="ARBA00023015"/>
    </source>
</evidence>
<keyword evidence="14" id="KW-0090">Biological rhythms</keyword>
<dbReference type="InterPro" id="IPR001606">
    <property type="entry name" value="ARID_dom"/>
</dbReference>
<dbReference type="Pfam" id="PF02375">
    <property type="entry name" value="JmjN"/>
    <property type="match status" value="1"/>
</dbReference>
<comment type="similarity">
    <text evidence="3">Belongs to the JARID1 histone demethylase family.</text>
</comment>
<feature type="domain" description="PHD-type" evidence="20">
    <location>
        <begin position="284"/>
        <end position="334"/>
    </location>
</feature>
<protein>
    <recommendedName>
        <fullName evidence="4">[histone H3]-trimethyl-L-lysine(4) demethylase</fullName>
        <ecNumber evidence="4">1.14.11.67</ecNumber>
    </recommendedName>
</protein>
<dbReference type="Proteomes" id="UP000694388">
    <property type="component" value="Unplaced"/>
</dbReference>
<evidence type="ECO:0000256" key="17">
    <source>
        <dbReference type="ARBA" id="ARBA00048734"/>
    </source>
</evidence>
<feature type="domain" description="PHD-type" evidence="20">
    <location>
        <begin position="1155"/>
        <end position="1221"/>
    </location>
</feature>
<evidence type="ECO:0000313" key="25">
    <source>
        <dbReference type="Proteomes" id="UP000694388"/>
    </source>
</evidence>
<dbReference type="Pfam" id="PF00628">
    <property type="entry name" value="PHD"/>
    <property type="match status" value="2"/>
</dbReference>
<keyword evidence="12" id="KW-0408">Iron</keyword>
<evidence type="ECO:0000259" key="20">
    <source>
        <dbReference type="PROSITE" id="PS50016"/>
    </source>
</evidence>
<dbReference type="PANTHER" id="PTHR10694:SF33">
    <property type="entry name" value="LYSINE-SPECIFIC DEMETHYLASE 5"/>
    <property type="match status" value="1"/>
</dbReference>
<dbReference type="InterPro" id="IPR048615">
    <property type="entry name" value="KDM5_C-hel"/>
</dbReference>
<evidence type="ECO:0000256" key="1">
    <source>
        <dbReference type="ARBA" id="ARBA00001954"/>
    </source>
</evidence>
<dbReference type="GO" id="GO:0005654">
    <property type="term" value="C:nucleoplasm"/>
    <property type="evidence" value="ECO:0007669"/>
    <property type="project" value="UniProtKB-ARBA"/>
</dbReference>
<evidence type="ECO:0000256" key="9">
    <source>
        <dbReference type="ARBA" id="ARBA00022853"/>
    </source>
</evidence>
<evidence type="ECO:0000256" key="6">
    <source>
        <dbReference type="ARBA" id="ARBA00022737"/>
    </source>
</evidence>
<dbReference type="GO" id="GO:0003677">
    <property type="term" value="F:DNA binding"/>
    <property type="evidence" value="ECO:0007669"/>
    <property type="project" value="InterPro"/>
</dbReference>
<accession>A0A8C4QEE2</accession>
<dbReference type="SMART" id="SM00545">
    <property type="entry name" value="JmjN"/>
    <property type="match status" value="1"/>
</dbReference>
<sequence length="1679" mass="188292">MSACEAFVPPPECPVFTPSREQFADPLGFIASVRPVVERTGICKIRPPAGWQPPFAVDVEKFRFTPRIQRLNELEAQTRVKLNFLDQIARFWELQGSTLKIPIVERKILDLYMLSKVVAEEGGFELICKDRRWSRIASRLGYPPGKGAGSLLRSHYERIIYPYDLFQSGVSLSGTSQPDGYESNSRDKVYKPHSIPLRQAVQPPKTEGYGRRAKRLKQEPDTGDGEGGRGPELRRVQVYGMRSMSQVACKSRGEERHSMRKMDSGQDGKNHRGTCRSSDLEVERYVCRACGRGDEEAQLLLCDGCDDSFHTFCLIPPLHDVPRGDWRCPKCVAEECSKPQETFGFEQATKEYTLPGFGEMADAFKAEYFSMPVHMVPPELVEKEFWRLVSTIEEDVTVEYGADIHSGEFGSGFPVRGTQRRLSSREEEYARSGWNLNNMPVLEQSVLAYINADISGMKVPWLYVGMCFSAFCWHIEDHWSYSINYLHWGEPKTWYGVPSCAAGALESVMKRLAPELFEAQPDLLHQLVTIMNPNLLTAHGVPVVRTDQCAGEFVVTFPRAYHSGFNQGYNFAEAVNFCTADWLPMGRLCVEHYRRLYRYCVFSHDELICKMAAEADGLDLVMARAVREDLEIMSKEEKEQRSIVELRGVVQSEREAFELLADDERQCDTCKTTCFISALTCSCSPNRLVCLTHAQHLCSCLPEKQCLRFRYALDEIPEMLLRLKEREDTCMSWIQQTEAALHPSGPEQKKELGELRALVSEVKEKRIRNPLLQKSLSAAIRDAEKCASLAQQLLSHKPRTRLRSEAKVQTRLSLEELQAFMSQLASLSCIVPQAKQVQDLLDKIERCKSEAQAALEDQNPEPELLERLLDESSSLDVDLPETQSLRLALQQARWLQEVRRALEAPERPTLAEMRALLEGGVAVAPRATVERALAELQQLLTLAERWEEKARVCLQARARQPMALLETMVQEAEVIPAHLPNMLALKEALRKAREWTALVQALQCGPSPPYLSVLERSILRGRPIPVMLEVLPQLENQAAAARAWKDRTARTFLKKNSQCTLLEVLSPRTDVGLPTVGKSRRRRVREAPTERDARRIDGVENEGDNPADLADPASIVASFKESEHIELEAMRRLRALNRAKPHPGAFGTSLPPSDIRYCVCRRAPSGAMLQCHLCYDWFHSACVAQPRTAAQRKAGGSTAGGSGPAFGNKEPRFLCPLCQRSRRPRLETILSLLVALQKLSVRLPEGEALQCLTERAMAWQDRARQALATQELASALAKLSVLSQRLVEHAAREKTKKIIHAELRKAAANPDLRHIQGVRPEAFGRLGVPLQPTRVGGCDEGASDSEEEATRLPLQYLASRKQRAYGGLLLTERSLLCEEEEEVDEDDEVTMEIDEVCAPTRPPMQLLPSFCSEHAYSSASKVIHQGMGMVRKQPRKSPLSSRHLDRAPLRLSEAARCRLMELLLEVDLLEVTLDEEQHLWRILQASRCPPGEPRPPQLLEVAGRESLQVAAKGRCTQPERKRRRKLEKGELAFSAEAGRRRESAKANRTAKRRTQAGTGERRGNGAARGAKRDRKRARQRSGNRKGGATQSGNNVATLVAGGPVVDESEDEYAVCAASGCQRPYGDEVDWVQCDGGCDEWFHQICVGVSAQTAETEDYICCRCASRPKPPAQPAAPPVA</sequence>
<dbReference type="CDD" id="cd15515">
    <property type="entry name" value="PHD1_KDM5A_like"/>
    <property type="match status" value="1"/>
</dbReference>
<reference evidence="24" key="1">
    <citation type="submission" date="2025-08" db="UniProtKB">
        <authorList>
            <consortium name="Ensembl"/>
        </authorList>
    </citation>
    <scope>IDENTIFICATION</scope>
</reference>
<dbReference type="InterPro" id="IPR003347">
    <property type="entry name" value="JmjC_dom"/>
</dbReference>
<dbReference type="GO" id="GO:0000785">
    <property type="term" value="C:chromatin"/>
    <property type="evidence" value="ECO:0007669"/>
    <property type="project" value="TreeGrafter"/>
</dbReference>
<keyword evidence="5" id="KW-0479">Metal-binding</keyword>
<dbReference type="GeneTree" id="ENSGT00940000157170"/>
<keyword evidence="6" id="KW-0677">Repeat</keyword>
<dbReference type="Gene3D" id="1.10.150.60">
    <property type="entry name" value="ARID DNA-binding domain"/>
    <property type="match status" value="1"/>
</dbReference>
<dbReference type="Pfam" id="PF02928">
    <property type="entry name" value="zf-C5HC2"/>
    <property type="match status" value="1"/>
</dbReference>
<dbReference type="InterPro" id="IPR003349">
    <property type="entry name" value="JmjN"/>
</dbReference>
<feature type="region of interest" description="Disordered" evidence="19">
    <location>
        <begin position="250"/>
        <end position="274"/>
    </location>
</feature>
<dbReference type="InterPro" id="IPR004198">
    <property type="entry name" value="Znf_C5HC2"/>
</dbReference>
<dbReference type="PROSITE" id="PS51184">
    <property type="entry name" value="JMJC"/>
    <property type="match status" value="1"/>
</dbReference>
<dbReference type="InterPro" id="IPR011011">
    <property type="entry name" value="Znf_FYVE_PHD"/>
</dbReference>
<dbReference type="Ensembl" id="ENSEBUT00000014348.1">
    <property type="protein sequence ID" value="ENSEBUP00000013772.1"/>
    <property type="gene ID" value="ENSEBUG00000008683.1"/>
</dbReference>
<dbReference type="OMA" id="YRTNQHA"/>
<dbReference type="CDD" id="cd15686">
    <property type="entry name" value="PHD3_KDM5A"/>
    <property type="match status" value="1"/>
</dbReference>
<name>A0A8C4QEE2_EPTBU</name>
<feature type="domain" description="PHD-type" evidence="20">
    <location>
        <begin position="1612"/>
        <end position="1666"/>
    </location>
</feature>
<dbReference type="GO" id="GO:0034647">
    <property type="term" value="F:histone H3K4me/H3K4me2/H3K4me3 demethylase activity"/>
    <property type="evidence" value="ECO:0007669"/>
    <property type="project" value="UniProtKB-EC"/>
</dbReference>
<evidence type="ECO:0000256" key="15">
    <source>
        <dbReference type="ARBA" id="ARBA00023163"/>
    </source>
</evidence>
<dbReference type="FunFam" id="1.10.150.60:FF:000001">
    <property type="entry name" value="Putative lysine-specific demethylase 5b"/>
    <property type="match status" value="1"/>
</dbReference>
<dbReference type="InterPro" id="IPR013637">
    <property type="entry name" value="Lys_sp_deMease-like_dom"/>
</dbReference>
<dbReference type="SMART" id="SM00558">
    <property type="entry name" value="JmjC"/>
    <property type="match status" value="1"/>
</dbReference>
<gene>
    <name evidence="24" type="primary">KDM5A</name>
</gene>
<dbReference type="PROSITE" id="PS01359">
    <property type="entry name" value="ZF_PHD_1"/>
    <property type="match status" value="2"/>
</dbReference>